<reference evidence="2" key="1">
    <citation type="journal article" date="2023" name="Science">
        <title>Genome structures resolve the early diversification of teleost fishes.</title>
        <authorList>
            <person name="Parey E."/>
            <person name="Louis A."/>
            <person name="Montfort J."/>
            <person name="Bouchez O."/>
            <person name="Roques C."/>
            <person name="Iampietro C."/>
            <person name="Lluch J."/>
            <person name="Castinel A."/>
            <person name="Donnadieu C."/>
            <person name="Desvignes T."/>
            <person name="Floi Bucao C."/>
            <person name="Jouanno E."/>
            <person name="Wen M."/>
            <person name="Mejri S."/>
            <person name="Dirks R."/>
            <person name="Jansen H."/>
            <person name="Henkel C."/>
            <person name="Chen W.J."/>
            <person name="Zahm M."/>
            <person name="Cabau C."/>
            <person name="Klopp C."/>
            <person name="Thompson A.W."/>
            <person name="Robinson-Rechavi M."/>
            <person name="Braasch I."/>
            <person name="Lecointre G."/>
            <person name="Bobe J."/>
            <person name="Postlethwait J.H."/>
            <person name="Berthelot C."/>
            <person name="Roest Crollius H."/>
            <person name="Guiguen Y."/>
        </authorList>
    </citation>
    <scope>NUCLEOTIDE SEQUENCE</scope>
    <source>
        <strain evidence="2">WJC10195</strain>
    </source>
</reference>
<keyword evidence="3" id="KW-1185">Reference proteome</keyword>
<organism evidence="2 3">
    <name type="scientific">Synaphobranchus kaupii</name>
    <name type="common">Kaup's arrowtooth eel</name>
    <dbReference type="NCBI Taxonomy" id="118154"/>
    <lineage>
        <taxon>Eukaryota</taxon>
        <taxon>Metazoa</taxon>
        <taxon>Chordata</taxon>
        <taxon>Craniata</taxon>
        <taxon>Vertebrata</taxon>
        <taxon>Euteleostomi</taxon>
        <taxon>Actinopterygii</taxon>
        <taxon>Neopterygii</taxon>
        <taxon>Teleostei</taxon>
        <taxon>Anguilliformes</taxon>
        <taxon>Synaphobranchidae</taxon>
        <taxon>Synaphobranchus</taxon>
    </lineage>
</organism>
<protein>
    <submittedName>
        <fullName evidence="2">Uncharacterized protein</fullName>
    </submittedName>
</protein>
<dbReference type="AlphaFoldDB" id="A0A9Q1JF01"/>
<proteinExistence type="predicted"/>
<evidence type="ECO:0000313" key="2">
    <source>
        <dbReference type="EMBL" id="KAJ8383023.1"/>
    </source>
</evidence>
<feature type="region of interest" description="Disordered" evidence="1">
    <location>
        <begin position="1"/>
        <end position="70"/>
    </location>
</feature>
<name>A0A9Q1JF01_SYNKA</name>
<sequence>MQADFSLTAHAVRIGRPDRDDSQLPANRTGYLPQLKLHKKRNPPGARLNTQRKAPQPPPPLPQTQEGGRAVTYGTMRCGGLLTVAYRDRIPQGLQTALSGGSCGR</sequence>
<evidence type="ECO:0000256" key="1">
    <source>
        <dbReference type="SAM" id="MobiDB-lite"/>
    </source>
</evidence>
<accession>A0A9Q1JF01</accession>
<gene>
    <name evidence="2" type="ORF">SKAU_G00038010</name>
</gene>
<dbReference type="Proteomes" id="UP001152622">
    <property type="component" value="Chromosome 1"/>
</dbReference>
<dbReference type="EMBL" id="JAINUF010000001">
    <property type="protein sequence ID" value="KAJ8383023.1"/>
    <property type="molecule type" value="Genomic_DNA"/>
</dbReference>
<evidence type="ECO:0000313" key="3">
    <source>
        <dbReference type="Proteomes" id="UP001152622"/>
    </source>
</evidence>
<comment type="caution">
    <text evidence="2">The sequence shown here is derived from an EMBL/GenBank/DDBJ whole genome shotgun (WGS) entry which is preliminary data.</text>
</comment>